<dbReference type="InterPro" id="IPR041657">
    <property type="entry name" value="HTH_17"/>
</dbReference>
<evidence type="ECO:0000313" key="2">
    <source>
        <dbReference type="EMBL" id="WDI31849.1"/>
    </source>
</evidence>
<dbReference type="EMBL" id="CP118166">
    <property type="protein sequence ID" value="WDI31849.1"/>
    <property type="molecule type" value="Genomic_DNA"/>
</dbReference>
<feature type="domain" description="Helix-turn-helix" evidence="1">
    <location>
        <begin position="18"/>
        <end position="67"/>
    </location>
</feature>
<proteinExistence type="predicted"/>
<evidence type="ECO:0000259" key="1">
    <source>
        <dbReference type="Pfam" id="PF12728"/>
    </source>
</evidence>
<dbReference type="InterPro" id="IPR009061">
    <property type="entry name" value="DNA-bd_dom_put_sf"/>
</dbReference>
<keyword evidence="3" id="KW-1185">Reference proteome</keyword>
<reference evidence="2" key="1">
    <citation type="submission" date="2023-02" db="EMBL/GenBank/DDBJ databases">
        <title>Genome sequence of Hyphococcus flavus.</title>
        <authorList>
            <person name="Rong J.-C."/>
            <person name="Zhao Q."/>
            <person name="Yi M."/>
            <person name="Wu J.-Y."/>
        </authorList>
    </citation>
    <scope>NUCLEOTIDE SEQUENCE</scope>
    <source>
        <strain evidence="2">MCCC 1K03223</strain>
    </source>
</reference>
<gene>
    <name evidence="2" type="ORF">PUV54_01435</name>
</gene>
<dbReference type="RefSeq" id="WP_274493736.1">
    <property type="nucleotide sequence ID" value="NZ_CP118166.1"/>
</dbReference>
<organism evidence="2 3">
    <name type="scientific">Hyphococcus flavus</name>
    <dbReference type="NCBI Taxonomy" id="1866326"/>
    <lineage>
        <taxon>Bacteria</taxon>
        <taxon>Pseudomonadati</taxon>
        <taxon>Pseudomonadota</taxon>
        <taxon>Alphaproteobacteria</taxon>
        <taxon>Parvularculales</taxon>
        <taxon>Parvularculaceae</taxon>
        <taxon>Hyphococcus</taxon>
    </lineage>
</organism>
<protein>
    <submittedName>
        <fullName evidence="2">Helix-turn-helix domain-containing protein</fullName>
    </submittedName>
</protein>
<dbReference type="KEGG" id="hfl:PUV54_01435"/>
<dbReference type="AlphaFoldDB" id="A0AAE9ZBU9"/>
<accession>A0AAE9ZBU9</accession>
<evidence type="ECO:0000313" key="3">
    <source>
        <dbReference type="Proteomes" id="UP001214043"/>
    </source>
</evidence>
<name>A0AAE9ZBU9_9PROT</name>
<dbReference type="Pfam" id="PF12728">
    <property type="entry name" value="HTH_17"/>
    <property type="match status" value="1"/>
</dbReference>
<dbReference type="Proteomes" id="UP001214043">
    <property type="component" value="Chromosome"/>
</dbReference>
<dbReference type="SUPFAM" id="SSF46955">
    <property type="entry name" value="Putative DNA-binding domain"/>
    <property type="match status" value="1"/>
</dbReference>
<sequence length="78" mass="8898">MSLAARNHQSDLTKKDRLNNEEAAKYLGLKAATLNKWRVYGEGPPFIKVGRLVRYRRVDLDAYLSGRLVQSTSEFSAR</sequence>